<keyword evidence="16" id="KW-1185">Reference proteome</keyword>
<reference evidence="15" key="2">
    <citation type="submission" date="2023-05" db="EMBL/GenBank/DDBJ databases">
        <authorList>
            <person name="Fouks B."/>
        </authorList>
    </citation>
    <scope>NUCLEOTIDE SEQUENCE</scope>
    <source>
        <strain evidence="15">Stay&amp;Tobe</strain>
        <tissue evidence="15">Testes</tissue>
    </source>
</reference>
<keyword evidence="8" id="KW-0067">ATP-binding</keyword>
<dbReference type="GO" id="GO:0004818">
    <property type="term" value="F:glutamate-tRNA ligase activity"/>
    <property type="evidence" value="ECO:0007669"/>
    <property type="project" value="UniProtKB-EC"/>
</dbReference>
<dbReference type="InterPro" id="IPR020059">
    <property type="entry name" value="Glu/Gln-tRNA-synth_Ib_codon-bd"/>
</dbReference>
<dbReference type="SMART" id="SM00991">
    <property type="entry name" value="WHEP-TRS"/>
    <property type="match status" value="4"/>
</dbReference>
<evidence type="ECO:0000256" key="11">
    <source>
        <dbReference type="ARBA" id="ARBA00030865"/>
    </source>
</evidence>
<dbReference type="PANTHER" id="PTHR43097:SF5">
    <property type="entry name" value="GLUTAMATE--TRNA LIGASE"/>
    <property type="match status" value="1"/>
</dbReference>
<dbReference type="PRINTS" id="PR00987">
    <property type="entry name" value="TRNASYNTHGLU"/>
</dbReference>
<dbReference type="SUPFAM" id="SSF50715">
    <property type="entry name" value="Ribosomal protein L25-like"/>
    <property type="match status" value="1"/>
</dbReference>
<evidence type="ECO:0000256" key="8">
    <source>
        <dbReference type="ARBA" id="ARBA00022840"/>
    </source>
</evidence>
<dbReference type="InterPro" id="IPR004526">
    <property type="entry name" value="Glu-tRNA-synth_arc/euk"/>
</dbReference>
<dbReference type="PROSITE" id="PS00762">
    <property type="entry name" value="WHEP_TRS_1"/>
    <property type="match status" value="3"/>
</dbReference>
<evidence type="ECO:0000313" key="15">
    <source>
        <dbReference type="EMBL" id="KAJ9574985.1"/>
    </source>
</evidence>
<dbReference type="Pfam" id="PF03950">
    <property type="entry name" value="tRNA-synt_1c_C"/>
    <property type="match status" value="1"/>
</dbReference>
<dbReference type="InterPro" id="IPR000738">
    <property type="entry name" value="WHEP-TRS_dom"/>
</dbReference>
<evidence type="ECO:0000256" key="3">
    <source>
        <dbReference type="ARBA" id="ARBA00012835"/>
    </source>
</evidence>
<dbReference type="InterPro" id="IPR001412">
    <property type="entry name" value="aa-tRNA-synth_I_CS"/>
</dbReference>
<evidence type="ECO:0000313" key="16">
    <source>
        <dbReference type="Proteomes" id="UP001233999"/>
    </source>
</evidence>
<dbReference type="InterPro" id="IPR014729">
    <property type="entry name" value="Rossmann-like_a/b/a_fold"/>
</dbReference>
<protein>
    <recommendedName>
        <fullName evidence="3">glutamate--tRNA ligase</fullName>
        <ecNumber evidence="3">6.1.1.17</ecNumber>
    </recommendedName>
    <alternativeName>
        <fullName evidence="11">Glutamyl-tRNA synthetase</fullName>
    </alternativeName>
</protein>
<dbReference type="InterPro" id="IPR009068">
    <property type="entry name" value="uS15_NS1_RNA-bd_sf"/>
</dbReference>
<dbReference type="InterPro" id="IPR020056">
    <property type="entry name" value="Rbsml_bL25/Gln-tRNA_synth_N"/>
</dbReference>
<evidence type="ECO:0000256" key="4">
    <source>
        <dbReference type="ARBA" id="ARBA00022490"/>
    </source>
</evidence>
<dbReference type="AlphaFoldDB" id="A0AAD7Z6B3"/>
<dbReference type="SUPFAM" id="SSF55681">
    <property type="entry name" value="Class II aaRS and biotin synthetases"/>
    <property type="match status" value="1"/>
</dbReference>
<feature type="compositionally biased region" description="Basic and acidic residues" evidence="13">
    <location>
        <begin position="590"/>
        <end position="617"/>
    </location>
</feature>
<keyword evidence="9" id="KW-0648">Protein biosynthesis</keyword>
<keyword evidence="5" id="KW-0597">Phosphoprotein</keyword>
<evidence type="ECO:0000256" key="7">
    <source>
        <dbReference type="ARBA" id="ARBA00022741"/>
    </source>
</evidence>
<dbReference type="InterPro" id="IPR011035">
    <property type="entry name" value="Ribosomal_bL25/Gln-tRNA_synth"/>
</dbReference>
<reference evidence="15" key="1">
    <citation type="journal article" date="2023" name="IScience">
        <title>Live-bearing cockroach genome reveals convergent evolutionary mechanisms linked to viviparity in insects and beyond.</title>
        <authorList>
            <person name="Fouks B."/>
            <person name="Harrison M.C."/>
            <person name="Mikhailova A.A."/>
            <person name="Marchal E."/>
            <person name="English S."/>
            <person name="Carruthers M."/>
            <person name="Jennings E.C."/>
            <person name="Chiamaka E.L."/>
            <person name="Frigard R.A."/>
            <person name="Pippel M."/>
            <person name="Attardo G.M."/>
            <person name="Benoit J.B."/>
            <person name="Bornberg-Bauer E."/>
            <person name="Tobe S.S."/>
        </authorList>
    </citation>
    <scope>NUCLEOTIDE SEQUENCE</scope>
    <source>
        <strain evidence="15">Stay&amp;Tobe</strain>
    </source>
</reference>
<evidence type="ECO:0000256" key="1">
    <source>
        <dbReference type="ARBA" id="ARBA00004496"/>
    </source>
</evidence>
<feature type="region of interest" description="Disordered" evidence="13">
    <location>
        <begin position="38"/>
        <end position="57"/>
    </location>
</feature>
<dbReference type="InterPro" id="IPR020061">
    <property type="entry name" value="Glu_tRNA_lig_a-bdl"/>
</dbReference>
<dbReference type="FunFam" id="1.10.287.10:FF:000006">
    <property type="entry name" value="Bifunctional glutamate/proline--tRNA ligase"/>
    <property type="match status" value="3"/>
</dbReference>
<dbReference type="GO" id="GO:0006424">
    <property type="term" value="P:glutamyl-tRNA aminoacylation"/>
    <property type="evidence" value="ECO:0007669"/>
    <property type="project" value="InterPro"/>
</dbReference>
<accession>A0AAD7Z6B3</accession>
<name>A0AAD7Z6B3_DIPPU</name>
<dbReference type="FunFam" id="3.40.50.620:FF:000070">
    <property type="entry name" value="Bifunctional glutamate/proline--tRNA ligase"/>
    <property type="match status" value="1"/>
</dbReference>
<keyword evidence="4" id="KW-0963">Cytoplasm</keyword>
<feature type="non-terminal residue" evidence="15">
    <location>
        <position position="1055"/>
    </location>
</feature>
<evidence type="ECO:0000256" key="9">
    <source>
        <dbReference type="ARBA" id="ARBA00022917"/>
    </source>
</evidence>
<feature type="region of interest" description="Disordered" evidence="13">
    <location>
        <begin position="878"/>
        <end position="916"/>
    </location>
</feature>
<keyword evidence="6" id="KW-0436">Ligase</keyword>
<dbReference type="CDD" id="cd00807">
    <property type="entry name" value="GlnRS_core"/>
    <property type="match status" value="1"/>
</dbReference>
<dbReference type="Gene3D" id="1.10.287.10">
    <property type="entry name" value="S15/NS1, RNA-binding"/>
    <property type="match status" value="4"/>
</dbReference>
<dbReference type="Proteomes" id="UP001233999">
    <property type="component" value="Unassembled WGS sequence"/>
</dbReference>
<dbReference type="PANTHER" id="PTHR43097">
    <property type="entry name" value="GLUTAMINE-TRNA LIGASE"/>
    <property type="match status" value="1"/>
</dbReference>
<comment type="subcellular location">
    <subcellularLocation>
        <location evidence="1">Cytoplasm</location>
    </subcellularLocation>
</comment>
<dbReference type="GO" id="GO:0017102">
    <property type="term" value="C:methionyl glutamyl tRNA synthetase complex"/>
    <property type="evidence" value="ECO:0007669"/>
    <property type="project" value="TreeGrafter"/>
</dbReference>
<feature type="region of interest" description="Disordered" evidence="13">
    <location>
        <begin position="672"/>
        <end position="692"/>
    </location>
</feature>
<dbReference type="Gene3D" id="2.40.240.10">
    <property type="entry name" value="Ribosomal Protein L25, Chain P"/>
    <property type="match status" value="1"/>
</dbReference>
<dbReference type="NCBIfam" id="TIGR00463">
    <property type="entry name" value="gltX_arch"/>
    <property type="match status" value="1"/>
</dbReference>
<proteinExistence type="inferred from homology"/>
<dbReference type="SUPFAM" id="SSF52374">
    <property type="entry name" value="Nucleotidylyl transferase"/>
    <property type="match status" value="1"/>
</dbReference>
<dbReference type="Pfam" id="PF00458">
    <property type="entry name" value="WHEP-TRS"/>
    <property type="match status" value="4"/>
</dbReference>
<dbReference type="Gene3D" id="3.40.50.620">
    <property type="entry name" value="HUPs"/>
    <property type="match status" value="1"/>
</dbReference>
<dbReference type="InterPro" id="IPR045864">
    <property type="entry name" value="aa-tRNA-synth_II/BPL/LPL"/>
</dbReference>
<dbReference type="InterPro" id="IPR000924">
    <property type="entry name" value="Glu/Gln-tRNA-synth"/>
</dbReference>
<dbReference type="EC" id="6.1.1.17" evidence="3"/>
<dbReference type="Gene3D" id="1.10.1160.10">
    <property type="entry name" value="Glutamyl-trna Synthetase, Domain 2"/>
    <property type="match status" value="1"/>
</dbReference>
<dbReference type="FunFam" id="3.90.800.10:FF:000001">
    <property type="entry name" value="Glutamine--tRNA ligase"/>
    <property type="match status" value="1"/>
</dbReference>
<dbReference type="CDD" id="cd00936">
    <property type="entry name" value="WEPRS_RNA"/>
    <property type="match status" value="3"/>
</dbReference>
<dbReference type="Gene3D" id="3.30.930.10">
    <property type="entry name" value="Bira Bifunctional Protein, Domain 2"/>
    <property type="match status" value="1"/>
</dbReference>
<comment type="caution">
    <text evidence="15">The sequence shown here is derived from an EMBL/GenBank/DDBJ whole genome shotgun (WGS) entry which is preliminary data.</text>
</comment>
<sequence length="1055" mass="119554">SQQWNSGVSSGKAPENVNRWYNFIKSLDHVAEVLASIPEEAKPRAKSNEPVTSGRKEEGKFVDLPDAEIGKVVVRFPPEASGYLHIGHAKAALLNQYYQEAFKGQLIMRFDDTNPAKEKEDFEKVILEDLKLLEIKPDRFTHTSDYFDLMLEYCEKLMKEGKAYVDDTDAEKMKEEREQRIESKNRANTTEKNFKMWEEMKKGTEYGQKCCVRAKIDMGSANGCMRDPTIYRCKNEPHPKTGTKYNVYPTYDFACPIVDSIEGVTHCLRTTEYHDRDDQFYWFIEALGLRKPYIWEYSRLNMMNTVLSKRKLTWFVQEGLVDGWNDPRFPTVRGILRRGMTVEGLKQFIIAQGSSRSVVMMEWDKIWAFNKKVIDPIAPRYTTLEAEGTVPVFVNGAKLEPLQVPKHPKNDIGNKTVWVGPKVLLDRVDAELLVEGENTTFINWGNLLIKKIIRENGNIVSVEAEPNLSNKDYKKTVKVTWLAETEKAPFVPCICVYFDNIISKAVLGKDEDFKNFIGHETRIEVAMLGDPELLNVKKSEIIQIQRRGFFICDNEYQPHSKYTGRESPIILFAVPDGHTKESVATSASKKTKEITNKEKAQISKEKTPKMSPEKEVPADGNKLNELIQQQGDVVRKLKSDKAAKDIIDVEVKKLLELKAEFKKVTGLDWKPGVQVATKSPPQNDSPSESNSQDNLLIKIAAQGEKVRNLKSEKADKSLIDAEVKVLLALKSEFKSVTGTDWKPGLKPSAETCTLSKDELNSKIIEQGEKVRKLKSANTAKNIVDAEVKILLSLKGDYKTITGKDWKPGQTAATPSKVKPAAEIVESPIFETSGVEMSDNNQGNLVRQMKSSGADKNEIDAAVKLLLALKAEFKQLTGTDFPTTGGKTPNKKEKSTPAKKQPELKKEESQSAVKKQTRLGLEVKKEENLAEWYSQLLVQAELIEYYDVSGCYILRPWSFAIWEAIQNFMDPQIKKLGVQNCYFPLFVSKAMLEKEKTHIADFSPEVAWVTKSGDTDLAEPIAIRPTSETVMYPSYAKWIQSYRDLPMKLNQWNNVV</sequence>
<dbReference type="EMBL" id="JASPKZ010010247">
    <property type="protein sequence ID" value="KAJ9574985.1"/>
    <property type="molecule type" value="Genomic_DNA"/>
</dbReference>
<dbReference type="FunFam" id="1.10.1160.10:FF:000001">
    <property type="entry name" value="Glutamine--tRNA ligase"/>
    <property type="match status" value="1"/>
</dbReference>
<evidence type="ECO:0000259" key="14">
    <source>
        <dbReference type="PROSITE" id="PS51185"/>
    </source>
</evidence>
<dbReference type="InterPro" id="IPR050132">
    <property type="entry name" value="Gln/Glu-tRNA_Ligase"/>
</dbReference>
<dbReference type="PROSITE" id="PS00178">
    <property type="entry name" value="AA_TRNA_LIGASE_I"/>
    <property type="match status" value="1"/>
</dbReference>
<comment type="similarity">
    <text evidence="2">Belongs to the class-I aminoacyl-tRNA synthetase family. Glutamate--tRNA ligase type 2 subfamily.</text>
</comment>
<dbReference type="PROSITE" id="PS51185">
    <property type="entry name" value="WHEP_TRS_2"/>
    <property type="match status" value="4"/>
</dbReference>
<feature type="domain" description="WHEP-TRS" evidence="14">
    <location>
        <begin position="619"/>
        <end position="675"/>
    </location>
</feature>
<comment type="catalytic activity">
    <reaction evidence="12">
        <text>tRNA(Glu) + L-glutamate + ATP = L-glutamyl-tRNA(Glu) + AMP + diphosphate</text>
        <dbReference type="Rhea" id="RHEA:23540"/>
        <dbReference type="Rhea" id="RHEA-COMP:9663"/>
        <dbReference type="Rhea" id="RHEA-COMP:9680"/>
        <dbReference type="ChEBI" id="CHEBI:29985"/>
        <dbReference type="ChEBI" id="CHEBI:30616"/>
        <dbReference type="ChEBI" id="CHEBI:33019"/>
        <dbReference type="ChEBI" id="CHEBI:78442"/>
        <dbReference type="ChEBI" id="CHEBI:78520"/>
        <dbReference type="ChEBI" id="CHEBI:456215"/>
        <dbReference type="EC" id="6.1.1.17"/>
    </reaction>
</comment>
<dbReference type="GO" id="GO:0017101">
    <property type="term" value="C:aminoacyl-tRNA synthetase multienzyme complex"/>
    <property type="evidence" value="ECO:0007669"/>
    <property type="project" value="UniProtKB-ARBA"/>
</dbReference>
<feature type="domain" description="WHEP-TRS" evidence="14">
    <location>
        <begin position="830"/>
        <end position="886"/>
    </location>
</feature>
<feature type="domain" description="WHEP-TRS" evidence="14">
    <location>
        <begin position="691"/>
        <end position="747"/>
    </location>
</feature>
<organism evidence="15 16">
    <name type="scientific">Diploptera punctata</name>
    <name type="common">Pacific beetle cockroach</name>
    <dbReference type="NCBI Taxonomy" id="6984"/>
    <lineage>
        <taxon>Eukaryota</taxon>
        <taxon>Metazoa</taxon>
        <taxon>Ecdysozoa</taxon>
        <taxon>Arthropoda</taxon>
        <taxon>Hexapoda</taxon>
        <taxon>Insecta</taxon>
        <taxon>Pterygota</taxon>
        <taxon>Neoptera</taxon>
        <taxon>Polyneoptera</taxon>
        <taxon>Dictyoptera</taxon>
        <taxon>Blattodea</taxon>
        <taxon>Blaberoidea</taxon>
        <taxon>Blaberidae</taxon>
        <taxon>Diplopterinae</taxon>
        <taxon>Diploptera</taxon>
    </lineage>
</organism>
<dbReference type="GO" id="GO:0005524">
    <property type="term" value="F:ATP binding"/>
    <property type="evidence" value="ECO:0007669"/>
    <property type="project" value="UniProtKB-KW"/>
</dbReference>
<dbReference type="Pfam" id="PF20974">
    <property type="entry name" value="tRNA-synt_1c_C2"/>
    <property type="match status" value="1"/>
</dbReference>
<dbReference type="Pfam" id="PF00749">
    <property type="entry name" value="tRNA-synt_1c"/>
    <property type="match status" value="1"/>
</dbReference>
<dbReference type="SUPFAM" id="SSF47060">
    <property type="entry name" value="S15/NS1 RNA-binding domain"/>
    <property type="match status" value="4"/>
</dbReference>
<dbReference type="Gene3D" id="3.90.800.10">
    <property type="entry name" value="Glutamyl-tRNA Synthetase, Domain 3"/>
    <property type="match status" value="1"/>
</dbReference>
<feature type="compositionally biased region" description="Basic and acidic residues" evidence="13">
    <location>
        <begin position="889"/>
        <end position="908"/>
    </location>
</feature>
<evidence type="ECO:0000256" key="2">
    <source>
        <dbReference type="ARBA" id="ARBA00008927"/>
    </source>
</evidence>
<feature type="domain" description="WHEP-TRS" evidence="14">
    <location>
        <begin position="755"/>
        <end position="811"/>
    </location>
</feature>
<keyword evidence="7" id="KW-0547">Nucleotide-binding</keyword>
<evidence type="ECO:0000256" key="13">
    <source>
        <dbReference type="SAM" id="MobiDB-lite"/>
    </source>
</evidence>
<gene>
    <name evidence="15" type="ORF">L9F63_007842</name>
</gene>
<feature type="compositionally biased region" description="Polar residues" evidence="13">
    <location>
        <begin position="676"/>
        <end position="692"/>
    </location>
</feature>
<keyword evidence="10" id="KW-0030">Aminoacyl-tRNA synthetase</keyword>
<evidence type="ECO:0000256" key="6">
    <source>
        <dbReference type="ARBA" id="ARBA00022598"/>
    </source>
</evidence>
<dbReference type="HAMAP" id="MF_02076">
    <property type="entry name" value="Glu_tRNA_synth_type2"/>
    <property type="match status" value="1"/>
</dbReference>
<evidence type="ECO:0000256" key="5">
    <source>
        <dbReference type="ARBA" id="ARBA00022553"/>
    </source>
</evidence>
<feature type="region of interest" description="Disordered" evidence="13">
    <location>
        <begin position="582"/>
        <end position="618"/>
    </location>
</feature>
<evidence type="ECO:0000256" key="12">
    <source>
        <dbReference type="ARBA" id="ARBA00048351"/>
    </source>
</evidence>
<evidence type="ECO:0000256" key="10">
    <source>
        <dbReference type="ARBA" id="ARBA00023146"/>
    </source>
</evidence>
<dbReference type="InterPro" id="IPR020058">
    <property type="entry name" value="Glu/Gln-tRNA-synth_Ib_cat-dom"/>
</dbReference>
<dbReference type="GO" id="GO:0005829">
    <property type="term" value="C:cytosol"/>
    <property type="evidence" value="ECO:0007669"/>
    <property type="project" value="TreeGrafter"/>
</dbReference>
<feature type="non-terminal residue" evidence="15">
    <location>
        <position position="1"/>
    </location>
</feature>
<dbReference type="InterPro" id="IPR049437">
    <property type="entry name" value="tRNA-synt_1c_C2"/>
</dbReference>